<name>A0A6A6TZE7_9PEZI</name>
<keyword evidence="4" id="KW-1185">Reference proteome</keyword>
<sequence>MHFILLPIFASLVLALPQAPAPKSPSLPTTTAAATPGAKGFPDAKALESLLSSLAAQATPGPNGQMCVKTANGGGCWSSGSASGSGGSGFNIGKGSSGGKGSSVAKGT</sequence>
<feature type="signal peptide" evidence="2">
    <location>
        <begin position="1"/>
        <end position="15"/>
    </location>
</feature>
<dbReference type="EMBL" id="MU004243">
    <property type="protein sequence ID" value="KAF2664034.1"/>
    <property type="molecule type" value="Genomic_DNA"/>
</dbReference>
<evidence type="ECO:0000313" key="3">
    <source>
        <dbReference type="EMBL" id="KAF2664034.1"/>
    </source>
</evidence>
<gene>
    <name evidence="3" type="ORF">BT63DRAFT_460334</name>
</gene>
<dbReference type="Proteomes" id="UP000799302">
    <property type="component" value="Unassembled WGS sequence"/>
</dbReference>
<protein>
    <submittedName>
        <fullName evidence="3">Uncharacterized protein</fullName>
    </submittedName>
</protein>
<evidence type="ECO:0000256" key="1">
    <source>
        <dbReference type="SAM" id="MobiDB-lite"/>
    </source>
</evidence>
<keyword evidence="2" id="KW-0732">Signal</keyword>
<accession>A0A6A6TZE7</accession>
<feature type="region of interest" description="Disordered" evidence="1">
    <location>
        <begin position="20"/>
        <end position="40"/>
    </location>
</feature>
<feature type="compositionally biased region" description="Gly residues" evidence="1">
    <location>
        <begin position="80"/>
        <end position="101"/>
    </location>
</feature>
<feature type="compositionally biased region" description="Low complexity" evidence="1">
    <location>
        <begin position="26"/>
        <end position="40"/>
    </location>
</feature>
<proteinExistence type="predicted"/>
<organism evidence="3 4">
    <name type="scientific">Microthyrium microscopicum</name>
    <dbReference type="NCBI Taxonomy" id="703497"/>
    <lineage>
        <taxon>Eukaryota</taxon>
        <taxon>Fungi</taxon>
        <taxon>Dikarya</taxon>
        <taxon>Ascomycota</taxon>
        <taxon>Pezizomycotina</taxon>
        <taxon>Dothideomycetes</taxon>
        <taxon>Dothideomycetes incertae sedis</taxon>
        <taxon>Microthyriales</taxon>
        <taxon>Microthyriaceae</taxon>
        <taxon>Microthyrium</taxon>
    </lineage>
</organism>
<feature type="region of interest" description="Disordered" evidence="1">
    <location>
        <begin position="80"/>
        <end position="108"/>
    </location>
</feature>
<evidence type="ECO:0000313" key="4">
    <source>
        <dbReference type="Proteomes" id="UP000799302"/>
    </source>
</evidence>
<reference evidence="3" key="1">
    <citation type="journal article" date="2020" name="Stud. Mycol.">
        <title>101 Dothideomycetes genomes: a test case for predicting lifestyles and emergence of pathogens.</title>
        <authorList>
            <person name="Haridas S."/>
            <person name="Albert R."/>
            <person name="Binder M."/>
            <person name="Bloem J."/>
            <person name="Labutti K."/>
            <person name="Salamov A."/>
            <person name="Andreopoulos B."/>
            <person name="Baker S."/>
            <person name="Barry K."/>
            <person name="Bills G."/>
            <person name="Bluhm B."/>
            <person name="Cannon C."/>
            <person name="Castanera R."/>
            <person name="Culley D."/>
            <person name="Daum C."/>
            <person name="Ezra D."/>
            <person name="Gonzalez J."/>
            <person name="Henrissat B."/>
            <person name="Kuo A."/>
            <person name="Liang C."/>
            <person name="Lipzen A."/>
            <person name="Lutzoni F."/>
            <person name="Magnuson J."/>
            <person name="Mondo S."/>
            <person name="Nolan M."/>
            <person name="Ohm R."/>
            <person name="Pangilinan J."/>
            <person name="Park H.-J."/>
            <person name="Ramirez L."/>
            <person name="Alfaro M."/>
            <person name="Sun H."/>
            <person name="Tritt A."/>
            <person name="Yoshinaga Y."/>
            <person name="Zwiers L.-H."/>
            <person name="Turgeon B."/>
            <person name="Goodwin S."/>
            <person name="Spatafora J."/>
            <person name="Crous P."/>
            <person name="Grigoriev I."/>
        </authorList>
    </citation>
    <scope>NUCLEOTIDE SEQUENCE</scope>
    <source>
        <strain evidence="3">CBS 115976</strain>
    </source>
</reference>
<evidence type="ECO:0000256" key="2">
    <source>
        <dbReference type="SAM" id="SignalP"/>
    </source>
</evidence>
<feature type="chain" id="PRO_5025550946" evidence="2">
    <location>
        <begin position="16"/>
        <end position="108"/>
    </location>
</feature>
<dbReference type="AlphaFoldDB" id="A0A6A6TZE7"/>